<dbReference type="Pfam" id="PF12796">
    <property type="entry name" value="Ank_2"/>
    <property type="match status" value="1"/>
</dbReference>
<evidence type="ECO:0000256" key="1">
    <source>
        <dbReference type="ARBA" id="ARBA00022723"/>
    </source>
</evidence>
<dbReference type="GO" id="GO:0010468">
    <property type="term" value="P:regulation of gene expression"/>
    <property type="evidence" value="ECO:0007669"/>
    <property type="project" value="UniProtKB-ARBA"/>
</dbReference>
<dbReference type="OrthoDB" id="410307at2759"/>
<name>A0A8T3ANR0_DENNO</name>
<dbReference type="SUPFAM" id="SSF48403">
    <property type="entry name" value="Ankyrin repeat"/>
    <property type="match status" value="1"/>
</dbReference>
<dbReference type="InterPro" id="IPR057444">
    <property type="entry name" value="Znf-CCCH_AtC3H23-like"/>
</dbReference>
<dbReference type="PROSITE" id="PS50088">
    <property type="entry name" value="ANK_REPEAT"/>
    <property type="match status" value="1"/>
</dbReference>
<keyword evidence="1 7" id="KW-0479">Metal-binding</keyword>
<evidence type="ECO:0000313" key="10">
    <source>
        <dbReference type="EMBL" id="KAI0497953.1"/>
    </source>
</evidence>
<evidence type="ECO:0000256" key="8">
    <source>
        <dbReference type="SAM" id="MobiDB-lite"/>
    </source>
</evidence>
<dbReference type="Proteomes" id="UP000829196">
    <property type="component" value="Unassembled WGS sequence"/>
</dbReference>
<comment type="caution">
    <text evidence="10">The sequence shown here is derived from an EMBL/GenBank/DDBJ whole genome shotgun (WGS) entry which is preliminary data.</text>
</comment>
<dbReference type="InterPro" id="IPR000571">
    <property type="entry name" value="Znf_CCCH"/>
</dbReference>
<protein>
    <recommendedName>
        <fullName evidence="9">C3H1-type domain-containing protein</fullName>
    </recommendedName>
</protein>
<feature type="region of interest" description="Disordered" evidence="8">
    <location>
        <begin position="186"/>
        <end position="216"/>
    </location>
</feature>
<evidence type="ECO:0000256" key="3">
    <source>
        <dbReference type="ARBA" id="ARBA00022771"/>
    </source>
</evidence>
<dbReference type="InterPro" id="IPR002110">
    <property type="entry name" value="Ankyrin_rpt"/>
</dbReference>
<evidence type="ECO:0000313" key="11">
    <source>
        <dbReference type="Proteomes" id="UP000829196"/>
    </source>
</evidence>
<dbReference type="GO" id="GO:0008270">
    <property type="term" value="F:zinc ion binding"/>
    <property type="evidence" value="ECO:0007669"/>
    <property type="project" value="UniProtKB-KW"/>
</dbReference>
<dbReference type="Pfam" id="PF25512">
    <property type="entry name" value="zf-CCCH_AtC3H23"/>
    <property type="match status" value="1"/>
</dbReference>
<dbReference type="PANTHER" id="PTHR14493">
    <property type="entry name" value="UNKEMPT FAMILY MEMBER"/>
    <property type="match status" value="1"/>
</dbReference>
<feature type="zinc finger region" description="C3H1-type" evidence="7">
    <location>
        <begin position="271"/>
        <end position="298"/>
    </location>
</feature>
<dbReference type="AlphaFoldDB" id="A0A8T3ANR0"/>
<dbReference type="SMART" id="SM00356">
    <property type="entry name" value="ZnF_C3H1"/>
    <property type="match status" value="2"/>
</dbReference>
<organism evidence="10 11">
    <name type="scientific">Dendrobium nobile</name>
    <name type="common">Orchid</name>
    <dbReference type="NCBI Taxonomy" id="94219"/>
    <lineage>
        <taxon>Eukaryota</taxon>
        <taxon>Viridiplantae</taxon>
        <taxon>Streptophyta</taxon>
        <taxon>Embryophyta</taxon>
        <taxon>Tracheophyta</taxon>
        <taxon>Spermatophyta</taxon>
        <taxon>Magnoliopsida</taxon>
        <taxon>Liliopsida</taxon>
        <taxon>Asparagales</taxon>
        <taxon>Orchidaceae</taxon>
        <taxon>Epidendroideae</taxon>
        <taxon>Malaxideae</taxon>
        <taxon>Dendrobiinae</taxon>
        <taxon>Dendrobium</taxon>
    </lineage>
</organism>
<keyword evidence="11" id="KW-1185">Reference proteome</keyword>
<accession>A0A8T3ANR0</accession>
<dbReference type="GO" id="GO:0003677">
    <property type="term" value="F:DNA binding"/>
    <property type="evidence" value="ECO:0007669"/>
    <property type="project" value="UniProtKB-KW"/>
</dbReference>
<dbReference type="SMART" id="SM00248">
    <property type="entry name" value="ANK"/>
    <property type="match status" value="2"/>
</dbReference>
<dbReference type="InterPro" id="IPR045234">
    <property type="entry name" value="Unkempt-like"/>
</dbReference>
<dbReference type="SMR" id="A0A8T3ANR0"/>
<keyword evidence="4 7" id="KW-0862">Zinc</keyword>
<feature type="compositionally biased region" description="Low complexity" evidence="8">
    <location>
        <begin position="195"/>
        <end position="206"/>
    </location>
</feature>
<proteinExistence type="predicted"/>
<dbReference type="Pfam" id="PF00642">
    <property type="entry name" value="zf-CCCH"/>
    <property type="match status" value="1"/>
</dbReference>
<dbReference type="InterPro" id="IPR036770">
    <property type="entry name" value="Ankyrin_rpt-contain_sf"/>
</dbReference>
<feature type="domain" description="C3H1-type" evidence="9">
    <location>
        <begin position="271"/>
        <end position="298"/>
    </location>
</feature>
<evidence type="ECO:0000256" key="5">
    <source>
        <dbReference type="ARBA" id="ARBA00023125"/>
    </source>
</evidence>
<dbReference type="Gene3D" id="3.30.1370.210">
    <property type="match status" value="1"/>
</dbReference>
<evidence type="ECO:0000256" key="7">
    <source>
        <dbReference type="PROSITE-ProRule" id="PRU00723"/>
    </source>
</evidence>
<dbReference type="EMBL" id="JAGYWB010000015">
    <property type="protein sequence ID" value="KAI0497953.1"/>
    <property type="molecule type" value="Genomic_DNA"/>
</dbReference>
<dbReference type="FunFam" id="3.30.1370.210:FF:000009">
    <property type="entry name" value="Zinc finger CCCH domain-containing protein 66"/>
    <property type="match status" value="1"/>
</dbReference>
<evidence type="ECO:0000259" key="9">
    <source>
        <dbReference type="PROSITE" id="PS50103"/>
    </source>
</evidence>
<sequence length="500" mass="54239">MAYSQPISEGALDSEPVAVYPVHSPQPMGFPVSAASTAVDVVSELLELAASDYVTRFRLAASREPAALHVSGPWYGRCLLSSRMTILRRTPLMIAAAFGSLNVLQFILSLSAAVDADVDLRCGPDAVTALHCAVAGGGPAASLTVTLLLIAGADPNAVDAAGRRPIDLIPTSPIFSSLHSTLETVLSNGSPPVTPSSDSTSSSSSPQEKKKGYTIDSSIPDVKNSIYSSDEFRMFSFKIKPCSRAYSHDWTECPFVHPGENARRRDPRRFNYSCTPCVEFRRGQCPKGDACEYAHGVFECWLHPAQYRTRLCKDGDSCNRRVCFFAHSTSDLRTLPNSRSLALPHLLVRSARSSEFAPAICASPRFQSDYFSSNLSPMSRIQQQSILSPRALNSLHCVSSPRAISPLGVPVGSPNFLLGSLPSERVKQQQNSMHDYENVKLELVGIEPDLSWVQSLVGKNDIGKGCCFDDGKALSSSIDDEHAILGDWLEQMQLDQKVAL</sequence>
<gene>
    <name evidence="10" type="ORF">KFK09_021194</name>
</gene>
<feature type="repeat" description="ANK" evidence="6">
    <location>
        <begin position="125"/>
        <end position="160"/>
    </location>
</feature>
<evidence type="ECO:0000256" key="4">
    <source>
        <dbReference type="ARBA" id="ARBA00022833"/>
    </source>
</evidence>
<dbReference type="Gene3D" id="1.25.40.20">
    <property type="entry name" value="Ankyrin repeat-containing domain"/>
    <property type="match status" value="1"/>
</dbReference>
<keyword evidence="6" id="KW-0040">ANK repeat</keyword>
<dbReference type="PANTHER" id="PTHR14493:SF50">
    <property type="entry name" value="RING FINGER PROTEIN UNKEMPT"/>
    <property type="match status" value="1"/>
</dbReference>
<reference evidence="10" key="1">
    <citation type="journal article" date="2022" name="Front. Genet.">
        <title>Chromosome-Scale Assembly of the Dendrobium nobile Genome Provides Insights Into the Molecular Mechanism of the Biosynthesis of the Medicinal Active Ingredient of Dendrobium.</title>
        <authorList>
            <person name="Xu Q."/>
            <person name="Niu S.-C."/>
            <person name="Li K.-L."/>
            <person name="Zheng P.-J."/>
            <person name="Zhang X.-J."/>
            <person name="Jia Y."/>
            <person name="Liu Y."/>
            <person name="Niu Y.-X."/>
            <person name="Yu L.-H."/>
            <person name="Chen D.-F."/>
            <person name="Zhang G.-Q."/>
        </authorList>
    </citation>
    <scope>NUCLEOTIDE SEQUENCE</scope>
    <source>
        <tissue evidence="10">Leaf</tissue>
    </source>
</reference>
<keyword evidence="3 7" id="KW-0863">Zinc-finger</keyword>
<evidence type="ECO:0000256" key="6">
    <source>
        <dbReference type="PROSITE-ProRule" id="PRU00023"/>
    </source>
</evidence>
<evidence type="ECO:0000256" key="2">
    <source>
        <dbReference type="ARBA" id="ARBA00022737"/>
    </source>
</evidence>
<dbReference type="PROSITE" id="PS50103">
    <property type="entry name" value="ZF_C3H1"/>
    <property type="match status" value="1"/>
</dbReference>
<keyword evidence="5" id="KW-0238">DNA-binding</keyword>
<keyword evidence="2" id="KW-0677">Repeat</keyword>